<comment type="similarity">
    <text evidence="1">Belongs to the peptidase S10 family.</text>
</comment>
<evidence type="ECO:0000256" key="1">
    <source>
        <dbReference type="ARBA" id="ARBA00009431"/>
    </source>
</evidence>
<evidence type="ECO:0000256" key="4">
    <source>
        <dbReference type="ARBA" id="ARBA00022801"/>
    </source>
</evidence>
<dbReference type="Pfam" id="PF00450">
    <property type="entry name" value="Peptidase_S10"/>
    <property type="match status" value="1"/>
</dbReference>
<keyword evidence="5" id="KW-0325">Glycoprotein</keyword>
<keyword evidence="3" id="KW-0645">Protease</keyword>
<dbReference type="PANTHER" id="PTHR11802">
    <property type="entry name" value="SERINE PROTEASE FAMILY S10 SERINE CARBOXYPEPTIDASE"/>
    <property type="match status" value="1"/>
</dbReference>
<dbReference type="GO" id="GO:0006508">
    <property type="term" value="P:proteolysis"/>
    <property type="evidence" value="ECO:0007669"/>
    <property type="project" value="UniProtKB-KW"/>
</dbReference>
<sequence length="473" mass="52153">MVRRGLFSLALVFGAILPSLGGRVRLIDGVLGGVRRSKARRPELVSRSVNDTTEWKLRVTENSGVCETTPGVYQASGYVDIAANKSIFFWYFDARNNSKTTPLALWFNGGLGPCRINNDSASVSLNHFSWNTNANMLFIDQPIGTDWSHGTTDVGTSDEAAEDIWTFLQAFLSDIRFAHLQQRNLALWGQSYCGHYLPAFAAHFLDQNTAIGAGTIPGIPLNLKILGIGNGFTDPIIQYPAYMSYAGTNPYHPLVDPIWIDQSNYAWTKPGGCKEQAIACDNSNNDTICSKAQDFCDYFIYSALLGDYDPYYVLSENPDPYPADITDYMDSIQKTVGAEVQWGASDAVYDNFAATGDLMRSSRPKLEKAINAGVRTILYAGDADYIVNYQGVGALADALNTQFTEEYNQQEFSNFTVHGQVAGLYKNAGTFSYLRVYGAGHLVPAYKYGNLDYGEAALQMFDQIMSDQSLFST</sequence>
<dbReference type="PANTHER" id="PTHR11802:SF64">
    <property type="entry name" value="CARBOXYPEPTIDASE"/>
    <property type="match status" value="1"/>
</dbReference>
<comment type="caution">
    <text evidence="7">The sequence shown here is derived from an EMBL/GenBank/DDBJ whole genome shotgun (WGS) entry which is preliminary data.</text>
</comment>
<dbReference type="Gene3D" id="3.40.50.1820">
    <property type="entry name" value="alpha/beta hydrolase"/>
    <property type="match status" value="1"/>
</dbReference>
<dbReference type="GO" id="GO:0004185">
    <property type="term" value="F:serine-type carboxypeptidase activity"/>
    <property type="evidence" value="ECO:0007669"/>
    <property type="project" value="InterPro"/>
</dbReference>
<name>A0A8H5G1C2_9AGAR</name>
<dbReference type="OrthoDB" id="443318at2759"/>
<keyword evidence="2" id="KW-0121">Carboxypeptidase</keyword>
<dbReference type="InterPro" id="IPR001563">
    <property type="entry name" value="Peptidase_S10"/>
</dbReference>
<dbReference type="SUPFAM" id="SSF53474">
    <property type="entry name" value="alpha/beta-Hydrolases"/>
    <property type="match status" value="1"/>
</dbReference>
<evidence type="ECO:0008006" key="9">
    <source>
        <dbReference type="Google" id="ProtNLM"/>
    </source>
</evidence>
<proteinExistence type="inferred from homology"/>
<accession>A0A8H5G1C2</accession>
<dbReference type="GO" id="GO:0000324">
    <property type="term" value="C:fungal-type vacuole"/>
    <property type="evidence" value="ECO:0007669"/>
    <property type="project" value="TreeGrafter"/>
</dbReference>
<feature type="signal peptide" evidence="6">
    <location>
        <begin position="1"/>
        <end position="21"/>
    </location>
</feature>
<reference evidence="7 8" key="1">
    <citation type="journal article" date="2020" name="ISME J.">
        <title>Uncovering the hidden diversity of litter-decomposition mechanisms in mushroom-forming fungi.</title>
        <authorList>
            <person name="Floudas D."/>
            <person name="Bentzer J."/>
            <person name="Ahren D."/>
            <person name="Johansson T."/>
            <person name="Persson P."/>
            <person name="Tunlid A."/>
        </authorList>
    </citation>
    <scope>NUCLEOTIDE SEQUENCE [LARGE SCALE GENOMIC DNA]</scope>
    <source>
        <strain evidence="7 8">CBS 291.85</strain>
    </source>
</reference>
<evidence type="ECO:0000313" key="7">
    <source>
        <dbReference type="EMBL" id="KAF5356533.1"/>
    </source>
</evidence>
<dbReference type="PRINTS" id="PR00724">
    <property type="entry name" value="CRBOXYPTASEC"/>
</dbReference>
<keyword evidence="4" id="KW-0378">Hydrolase</keyword>
<evidence type="ECO:0000256" key="6">
    <source>
        <dbReference type="SAM" id="SignalP"/>
    </source>
</evidence>
<dbReference type="AlphaFoldDB" id="A0A8H5G1C2"/>
<evidence type="ECO:0000313" key="8">
    <source>
        <dbReference type="Proteomes" id="UP000559256"/>
    </source>
</evidence>
<keyword evidence="8" id="KW-1185">Reference proteome</keyword>
<dbReference type="Gene3D" id="1.10.287.410">
    <property type="match status" value="1"/>
</dbReference>
<protein>
    <recommendedName>
        <fullName evidence="9">Carboxypeptidase</fullName>
    </recommendedName>
</protein>
<dbReference type="EMBL" id="JAACJM010000054">
    <property type="protein sequence ID" value="KAF5356533.1"/>
    <property type="molecule type" value="Genomic_DNA"/>
</dbReference>
<keyword evidence="6" id="KW-0732">Signal</keyword>
<organism evidence="7 8">
    <name type="scientific">Tetrapyrgos nigripes</name>
    <dbReference type="NCBI Taxonomy" id="182062"/>
    <lineage>
        <taxon>Eukaryota</taxon>
        <taxon>Fungi</taxon>
        <taxon>Dikarya</taxon>
        <taxon>Basidiomycota</taxon>
        <taxon>Agaricomycotina</taxon>
        <taxon>Agaricomycetes</taxon>
        <taxon>Agaricomycetidae</taxon>
        <taxon>Agaricales</taxon>
        <taxon>Marasmiineae</taxon>
        <taxon>Marasmiaceae</taxon>
        <taxon>Tetrapyrgos</taxon>
    </lineage>
</organism>
<evidence type="ECO:0000256" key="5">
    <source>
        <dbReference type="ARBA" id="ARBA00023180"/>
    </source>
</evidence>
<dbReference type="Proteomes" id="UP000559256">
    <property type="component" value="Unassembled WGS sequence"/>
</dbReference>
<dbReference type="InterPro" id="IPR029058">
    <property type="entry name" value="AB_hydrolase_fold"/>
</dbReference>
<evidence type="ECO:0000256" key="3">
    <source>
        <dbReference type="ARBA" id="ARBA00022670"/>
    </source>
</evidence>
<gene>
    <name evidence="7" type="ORF">D9758_008270</name>
</gene>
<feature type="chain" id="PRO_5034016218" description="Carboxypeptidase" evidence="6">
    <location>
        <begin position="22"/>
        <end position="473"/>
    </location>
</feature>
<evidence type="ECO:0000256" key="2">
    <source>
        <dbReference type="ARBA" id="ARBA00022645"/>
    </source>
</evidence>